<sequence length="72" mass="8045">MTGKQWWPLKGIPGKPRQRHECLIEAVRDGARENRQRGLLLAGAPQAGRVAGKHPTFRELSAPRTGRNGFIF</sequence>
<feature type="non-terminal residue" evidence="1">
    <location>
        <position position="72"/>
    </location>
</feature>
<evidence type="ECO:0000313" key="2">
    <source>
        <dbReference type="Proteomes" id="UP000234681"/>
    </source>
</evidence>
<protein>
    <submittedName>
        <fullName evidence="1">RCG47450</fullName>
    </submittedName>
</protein>
<proteinExistence type="predicted"/>
<reference evidence="2" key="1">
    <citation type="submission" date="2005-09" db="EMBL/GenBank/DDBJ databases">
        <authorList>
            <person name="Mural R.J."/>
            <person name="Li P.W."/>
            <person name="Adams M.D."/>
            <person name="Amanatides P.G."/>
            <person name="Baden-Tillson H."/>
            <person name="Barnstead M."/>
            <person name="Chin S.H."/>
            <person name="Dew I."/>
            <person name="Evans C.A."/>
            <person name="Ferriera S."/>
            <person name="Flanigan M."/>
            <person name="Fosler C."/>
            <person name="Glodek A."/>
            <person name="Gu Z."/>
            <person name="Holt R.A."/>
            <person name="Jennings D."/>
            <person name="Kraft C.L."/>
            <person name="Lu F."/>
            <person name="Nguyen T."/>
            <person name="Nusskern D.R."/>
            <person name="Pfannkoch C.M."/>
            <person name="Sitter C."/>
            <person name="Sutton G.G."/>
            <person name="Venter J.C."/>
            <person name="Wang Z."/>
            <person name="Woodage T."/>
            <person name="Zheng X.H."/>
            <person name="Zhong F."/>
        </authorList>
    </citation>
    <scope>NUCLEOTIDE SEQUENCE [LARGE SCALE GENOMIC DNA]</scope>
    <source>
        <strain>BN</strain>
        <strain evidence="2">Sprague-Dawley</strain>
    </source>
</reference>
<name>A6HZN9_RAT</name>
<dbReference type="AlphaFoldDB" id="A6HZN9"/>
<evidence type="ECO:0000313" key="1">
    <source>
        <dbReference type="EMBL" id="EDM12670.1"/>
    </source>
</evidence>
<dbReference type="EMBL" id="CH473953">
    <property type="protein sequence ID" value="EDM12670.1"/>
    <property type="molecule type" value="Genomic_DNA"/>
</dbReference>
<gene>
    <name evidence="1" type="ORF">rCG_47450</name>
</gene>
<accession>A6HZN9</accession>
<dbReference type="Proteomes" id="UP000234681">
    <property type="component" value="Chromosome 1"/>
</dbReference>
<organism evidence="1 2">
    <name type="scientific">Rattus norvegicus</name>
    <name type="common">Rat</name>
    <dbReference type="NCBI Taxonomy" id="10116"/>
    <lineage>
        <taxon>Eukaryota</taxon>
        <taxon>Metazoa</taxon>
        <taxon>Chordata</taxon>
        <taxon>Craniata</taxon>
        <taxon>Vertebrata</taxon>
        <taxon>Euteleostomi</taxon>
        <taxon>Mammalia</taxon>
        <taxon>Eutheria</taxon>
        <taxon>Euarchontoglires</taxon>
        <taxon>Glires</taxon>
        <taxon>Rodentia</taxon>
        <taxon>Myomorpha</taxon>
        <taxon>Muroidea</taxon>
        <taxon>Muridae</taxon>
        <taxon>Murinae</taxon>
        <taxon>Rattus</taxon>
    </lineage>
</organism>